<feature type="transmembrane region" description="Helical" evidence="1">
    <location>
        <begin position="7"/>
        <end position="27"/>
    </location>
</feature>
<keyword evidence="3" id="KW-1185">Reference proteome</keyword>
<dbReference type="Proteomes" id="UP000298616">
    <property type="component" value="Chromosome"/>
</dbReference>
<protein>
    <recommendedName>
        <fullName evidence="4">DUF4386 domain-containing protein</fullName>
    </recommendedName>
</protein>
<dbReference type="KEGG" id="fpf:DCC35_13815"/>
<sequence>MKNLTHIKLGGFFLILGSLILLTTIYFEYQTGWIGVERTDQDVPVFIYENWPALESIWGWQMLTHVFFIIAYIMIIKISKPLMSLIWSLMLIGSMMAIIGYGITLGSYYPALEIFDTQPALFNSVRGAVGNLFGTGMMGMLLFIIPFCYDSFTSEGTINKTFGIVALVIIASSIIIGLATSLDIKVTAVTWFFLPLFLGFSYLKK</sequence>
<evidence type="ECO:0000313" key="3">
    <source>
        <dbReference type="Proteomes" id="UP000298616"/>
    </source>
</evidence>
<keyword evidence="1" id="KW-0472">Membrane</keyword>
<keyword evidence="1" id="KW-0812">Transmembrane</keyword>
<feature type="transmembrane region" description="Helical" evidence="1">
    <location>
        <begin position="161"/>
        <end position="180"/>
    </location>
</feature>
<feature type="transmembrane region" description="Helical" evidence="1">
    <location>
        <begin position="129"/>
        <end position="149"/>
    </location>
</feature>
<gene>
    <name evidence="2" type="ORF">DCC35_13815</name>
</gene>
<dbReference type="OrthoDB" id="1439197at2"/>
<proteinExistence type="predicted"/>
<evidence type="ECO:0008006" key="4">
    <source>
        <dbReference type="Google" id="ProtNLM"/>
    </source>
</evidence>
<name>A0A4D7JSS3_9BACT</name>
<evidence type="ECO:0000256" key="1">
    <source>
        <dbReference type="SAM" id="Phobius"/>
    </source>
</evidence>
<feature type="transmembrane region" description="Helical" evidence="1">
    <location>
        <begin position="57"/>
        <end position="75"/>
    </location>
</feature>
<keyword evidence="1" id="KW-1133">Transmembrane helix</keyword>
<reference evidence="2 3" key="1">
    <citation type="submission" date="2018-04" db="EMBL/GenBank/DDBJ databases">
        <title>Complete genome uncultured novel isolate.</title>
        <authorList>
            <person name="Merlino G."/>
        </authorList>
    </citation>
    <scope>NUCLEOTIDE SEQUENCE [LARGE SCALE GENOMIC DNA]</scope>
    <source>
        <strain evidence="3">R1DC9</strain>
    </source>
</reference>
<dbReference type="EMBL" id="CP028923">
    <property type="protein sequence ID" value="QCK15742.1"/>
    <property type="molecule type" value="Genomic_DNA"/>
</dbReference>
<evidence type="ECO:0000313" key="2">
    <source>
        <dbReference type="EMBL" id="QCK15742.1"/>
    </source>
</evidence>
<accession>A0A4D7JSS3</accession>
<feature type="transmembrane region" description="Helical" evidence="1">
    <location>
        <begin position="186"/>
        <end position="203"/>
    </location>
</feature>
<dbReference type="RefSeq" id="WP_137091338.1">
    <property type="nucleotide sequence ID" value="NZ_CP028923.1"/>
</dbReference>
<feature type="transmembrane region" description="Helical" evidence="1">
    <location>
        <begin position="87"/>
        <end position="109"/>
    </location>
</feature>
<dbReference type="AlphaFoldDB" id="A0A4D7JSS3"/>
<organism evidence="2 3">
    <name type="scientific">Mangrovivirga cuniculi</name>
    <dbReference type="NCBI Taxonomy" id="2715131"/>
    <lineage>
        <taxon>Bacteria</taxon>
        <taxon>Pseudomonadati</taxon>
        <taxon>Bacteroidota</taxon>
        <taxon>Cytophagia</taxon>
        <taxon>Cytophagales</taxon>
        <taxon>Mangrovivirgaceae</taxon>
        <taxon>Mangrovivirga</taxon>
    </lineage>
</organism>